<reference evidence="2" key="2">
    <citation type="submission" date="2023-06" db="EMBL/GenBank/DDBJ databases">
        <authorList>
            <person name="Swenson N.G."/>
            <person name="Wegrzyn J.L."/>
            <person name="Mcevoy S.L."/>
        </authorList>
    </citation>
    <scope>NUCLEOTIDE SEQUENCE</scope>
    <source>
        <strain evidence="2">NS2018</strain>
        <tissue evidence="2">Leaf</tissue>
    </source>
</reference>
<accession>A0AA39VB19</accession>
<evidence type="ECO:0000313" key="3">
    <source>
        <dbReference type="Proteomes" id="UP001168877"/>
    </source>
</evidence>
<reference evidence="2" key="1">
    <citation type="journal article" date="2022" name="Plant J.">
        <title>Strategies of tolerance reflected in two North American maple genomes.</title>
        <authorList>
            <person name="McEvoy S.L."/>
            <person name="Sezen U.U."/>
            <person name="Trouern-Trend A."/>
            <person name="McMahon S.M."/>
            <person name="Schaberg P.G."/>
            <person name="Yang J."/>
            <person name="Wegrzyn J.L."/>
            <person name="Swenson N.G."/>
        </authorList>
    </citation>
    <scope>NUCLEOTIDE SEQUENCE</scope>
    <source>
        <strain evidence="2">NS2018</strain>
    </source>
</reference>
<keyword evidence="3" id="KW-1185">Reference proteome</keyword>
<organism evidence="2 3">
    <name type="scientific">Acer saccharum</name>
    <name type="common">Sugar maple</name>
    <dbReference type="NCBI Taxonomy" id="4024"/>
    <lineage>
        <taxon>Eukaryota</taxon>
        <taxon>Viridiplantae</taxon>
        <taxon>Streptophyta</taxon>
        <taxon>Embryophyta</taxon>
        <taxon>Tracheophyta</taxon>
        <taxon>Spermatophyta</taxon>
        <taxon>Magnoliopsida</taxon>
        <taxon>eudicotyledons</taxon>
        <taxon>Gunneridae</taxon>
        <taxon>Pentapetalae</taxon>
        <taxon>rosids</taxon>
        <taxon>malvids</taxon>
        <taxon>Sapindales</taxon>
        <taxon>Sapindaceae</taxon>
        <taxon>Hippocastanoideae</taxon>
        <taxon>Acereae</taxon>
        <taxon>Acer</taxon>
    </lineage>
</organism>
<dbReference type="EMBL" id="JAUESC010000387">
    <property type="protein sequence ID" value="KAK0573566.1"/>
    <property type="molecule type" value="Genomic_DNA"/>
</dbReference>
<evidence type="ECO:0000256" key="1">
    <source>
        <dbReference type="SAM" id="MobiDB-lite"/>
    </source>
</evidence>
<comment type="caution">
    <text evidence="2">The sequence shown here is derived from an EMBL/GenBank/DDBJ whole genome shotgun (WGS) entry which is preliminary data.</text>
</comment>
<sequence length="99" mass="10163">MEEMGSKDTSFGNGGNNRLTEAQDPSLVTSPIDSPINSLGVGAGAGADILSEPILPATTISSTPTGLPLNLPIPLPELVSTRQLLLARAAKDQKSPIQT</sequence>
<protein>
    <submittedName>
        <fullName evidence="2">Uncharacterized protein</fullName>
    </submittedName>
</protein>
<dbReference type="Proteomes" id="UP001168877">
    <property type="component" value="Unassembled WGS sequence"/>
</dbReference>
<evidence type="ECO:0000313" key="2">
    <source>
        <dbReference type="EMBL" id="KAK0573566.1"/>
    </source>
</evidence>
<gene>
    <name evidence="2" type="ORF">LWI29_009981</name>
</gene>
<feature type="compositionally biased region" description="Polar residues" evidence="1">
    <location>
        <begin position="7"/>
        <end position="20"/>
    </location>
</feature>
<proteinExistence type="predicted"/>
<feature type="region of interest" description="Disordered" evidence="1">
    <location>
        <begin position="1"/>
        <end position="33"/>
    </location>
</feature>
<dbReference type="AlphaFoldDB" id="A0AA39VB19"/>
<name>A0AA39VB19_ACESA</name>